<dbReference type="OrthoDB" id="4960523at2"/>
<dbReference type="InterPro" id="IPR021484">
    <property type="entry name" value="DUF3137"/>
</dbReference>
<keyword evidence="1" id="KW-1133">Transmembrane helix</keyword>
<keyword evidence="1" id="KW-0812">Transmembrane</keyword>
<accession>M4VWE0</accession>
<organism evidence="2 3">
    <name type="scientific">Micavibrio aeruginosavorus EPB</name>
    <dbReference type="NCBI Taxonomy" id="349215"/>
    <lineage>
        <taxon>Bacteria</taxon>
        <taxon>Pseudomonadati</taxon>
        <taxon>Bdellovibrionota</taxon>
        <taxon>Bdellovibrionia</taxon>
        <taxon>Bdellovibrionales</taxon>
        <taxon>Pseudobdellovibrionaceae</taxon>
        <taxon>Micavibrio</taxon>
    </lineage>
</organism>
<name>M4VWE0_9BACT</name>
<gene>
    <name evidence="2" type="ORF">A11S_670</name>
</gene>
<dbReference type="STRING" id="349215.A11S_670"/>
<feature type="transmembrane region" description="Helical" evidence="1">
    <location>
        <begin position="50"/>
        <end position="72"/>
    </location>
</feature>
<dbReference type="EMBL" id="CP003538">
    <property type="protein sequence ID" value="AGH97494.1"/>
    <property type="molecule type" value="Genomic_DNA"/>
</dbReference>
<dbReference type="Pfam" id="PF11335">
    <property type="entry name" value="DUF3137"/>
    <property type="match status" value="1"/>
</dbReference>
<dbReference type="Proteomes" id="UP000011932">
    <property type="component" value="Chromosome"/>
</dbReference>
<evidence type="ECO:0000313" key="2">
    <source>
        <dbReference type="EMBL" id="AGH97494.1"/>
    </source>
</evidence>
<dbReference type="HOGENOM" id="CLU_828504_0_0_5"/>
<evidence type="ECO:0000256" key="1">
    <source>
        <dbReference type="SAM" id="Phobius"/>
    </source>
</evidence>
<keyword evidence="1" id="KW-0472">Membrane</keyword>
<dbReference type="KEGG" id="man:A11S_670"/>
<protein>
    <recommendedName>
        <fullName evidence="4">Galanin</fullName>
    </recommendedName>
</protein>
<sequence>MIQSFNNFDQIKDMDLHIQRLDIAKDIERTIQHKIDRFETVRRFHRNGHIALWILYACITAGFVWLIFIGRTHLDIDITAKATVLFTGITAGTFAASRAQKKKYLRHVKRGLMFTLSQELNIKYNPTGFFRLGDLYDHLLLPSYDIRLVEDGFEAVIGERRVQFQEARLIAKHIDVERGKWLSGYVMFQGVVAIIPLNKRLDHHTLIFSRDYVTRKTAANMDPRFLPFKPIKMVSRKFQDQFQIYSTSGTEGHYIFDPSFIERFLEATQPVGAKSVSASFYKDTLAIAIAFDRDMFEFGNLHTPIDTLAIKQVIDDIAVVADVVETLNMNPHIGL</sequence>
<dbReference type="RefSeq" id="WP_015467047.1">
    <property type="nucleotide sequence ID" value="NC_020812.1"/>
</dbReference>
<evidence type="ECO:0000313" key="3">
    <source>
        <dbReference type="Proteomes" id="UP000011932"/>
    </source>
</evidence>
<dbReference type="AlphaFoldDB" id="M4VWE0"/>
<evidence type="ECO:0008006" key="4">
    <source>
        <dbReference type="Google" id="ProtNLM"/>
    </source>
</evidence>
<proteinExistence type="predicted"/>
<reference evidence="2 3" key="1">
    <citation type="journal article" date="2013" name="ISME J.">
        <title>By their genes ye shall know them: genomic signatures of predatory bacteria.</title>
        <authorList>
            <person name="Pasternak Z."/>
            <person name="Pietrokovski S."/>
            <person name="Rotem O."/>
            <person name="Gophna U."/>
            <person name="Lurie-Weinberger M.N."/>
            <person name="Jurkevitch E."/>
        </authorList>
    </citation>
    <scope>NUCLEOTIDE SEQUENCE [LARGE SCALE GENOMIC DNA]</scope>
    <source>
        <strain evidence="2">EPB</strain>
    </source>
</reference>